<feature type="region of interest" description="Disordered" evidence="2">
    <location>
        <begin position="273"/>
        <end position="366"/>
    </location>
</feature>
<feature type="compositionally biased region" description="Acidic residues" evidence="2">
    <location>
        <begin position="288"/>
        <end position="297"/>
    </location>
</feature>
<dbReference type="Gramene" id="GBG66462">
    <property type="protein sequence ID" value="GBG66462"/>
    <property type="gene ID" value="CBR_g61505"/>
</dbReference>
<dbReference type="AlphaFoldDB" id="A0A388K8S2"/>
<dbReference type="Gene3D" id="4.10.60.10">
    <property type="entry name" value="Zinc finger, CCHC-type"/>
    <property type="match status" value="1"/>
</dbReference>
<reference evidence="4 5" key="1">
    <citation type="journal article" date="2018" name="Cell">
        <title>The Chara Genome: Secondary Complexity and Implications for Plant Terrestrialization.</title>
        <authorList>
            <person name="Nishiyama T."/>
            <person name="Sakayama H."/>
            <person name="Vries J.D."/>
            <person name="Buschmann H."/>
            <person name="Saint-Marcoux D."/>
            <person name="Ullrich K.K."/>
            <person name="Haas F.B."/>
            <person name="Vanderstraeten L."/>
            <person name="Becker D."/>
            <person name="Lang D."/>
            <person name="Vosolsobe S."/>
            <person name="Rombauts S."/>
            <person name="Wilhelmsson P.K.I."/>
            <person name="Janitza P."/>
            <person name="Kern R."/>
            <person name="Heyl A."/>
            <person name="Rumpler F."/>
            <person name="Villalobos L.I.A.C."/>
            <person name="Clay J.M."/>
            <person name="Skokan R."/>
            <person name="Toyoda A."/>
            <person name="Suzuki Y."/>
            <person name="Kagoshima H."/>
            <person name="Schijlen E."/>
            <person name="Tajeshwar N."/>
            <person name="Catarino B."/>
            <person name="Hetherington A.J."/>
            <person name="Saltykova A."/>
            <person name="Bonnot C."/>
            <person name="Breuninger H."/>
            <person name="Symeonidi A."/>
            <person name="Radhakrishnan G.V."/>
            <person name="Van Nieuwerburgh F."/>
            <person name="Deforce D."/>
            <person name="Chang C."/>
            <person name="Karol K.G."/>
            <person name="Hedrich R."/>
            <person name="Ulvskov P."/>
            <person name="Glockner G."/>
            <person name="Delwiche C.F."/>
            <person name="Petrasek J."/>
            <person name="Van de Peer Y."/>
            <person name="Friml J."/>
            <person name="Beilby M."/>
            <person name="Dolan L."/>
            <person name="Kohara Y."/>
            <person name="Sugano S."/>
            <person name="Fujiyama A."/>
            <person name="Delaux P.-M."/>
            <person name="Quint M."/>
            <person name="TheiBen G."/>
            <person name="Hagemann M."/>
            <person name="Harholt J."/>
            <person name="Dunand C."/>
            <person name="Zachgo S."/>
            <person name="Langdale J."/>
            <person name="Maumus F."/>
            <person name="Straeten D.V.D."/>
            <person name="Gould S.B."/>
            <person name="Rensing S.A."/>
        </authorList>
    </citation>
    <scope>NUCLEOTIDE SEQUENCE [LARGE SCALE GENOMIC DNA]</scope>
    <source>
        <strain evidence="4 5">S276</strain>
    </source>
</reference>
<keyword evidence="1" id="KW-0479">Metal-binding</keyword>
<keyword evidence="1" id="KW-0863">Zinc-finger</keyword>
<feature type="region of interest" description="Disordered" evidence="2">
    <location>
        <begin position="1"/>
        <end position="72"/>
    </location>
</feature>
<dbReference type="Proteomes" id="UP000265515">
    <property type="component" value="Unassembled WGS sequence"/>
</dbReference>
<evidence type="ECO:0000256" key="1">
    <source>
        <dbReference type="PROSITE-ProRule" id="PRU00047"/>
    </source>
</evidence>
<dbReference type="SMART" id="SM00343">
    <property type="entry name" value="ZnF_C2HC"/>
    <property type="match status" value="1"/>
</dbReference>
<dbReference type="SUPFAM" id="SSF57756">
    <property type="entry name" value="Retrovirus zinc finger-like domains"/>
    <property type="match status" value="1"/>
</dbReference>
<sequence>MTSNGSGRGGNGGNGGNWNQGGNGGAPNGNGGGGNNGGWNGNNGGWNGGNGWNGRGNDGGWNGNGGSGWNGNGVNANGGNGYGNGSSGWSGNNGGAWNGGGENGNGANQGNNGRDWKRSTQCYNCGQYGHISRECNALRQGNKGNFNSNHNQGGGRGLNDGASTSGSSDEPAMAIGLNKELEEGIRQMCKYTTKQMELEEKKETEKKAAEERKKREDDERAAREERSRINILKKKAKEQKEANREWKIQMLLAEQKESLRQEFERMLETRLRRMAVTNRAVKGKGKEEESESEEEQEPKEKLEKRKRQPVPACQVSPQGETPTKVGRPTVVTIGAAGGEEESPRLRVPVRRTRAADVSIPLKESSL</sequence>
<keyword evidence="1" id="KW-0862">Zinc</keyword>
<name>A0A388K8S2_CHABU</name>
<dbReference type="InterPro" id="IPR001878">
    <property type="entry name" value="Znf_CCHC"/>
</dbReference>
<feature type="compositionally biased region" description="Gly residues" evidence="2">
    <location>
        <begin position="93"/>
        <end position="104"/>
    </location>
</feature>
<feature type="region of interest" description="Disordered" evidence="2">
    <location>
        <begin position="93"/>
        <end position="112"/>
    </location>
</feature>
<organism evidence="4 5">
    <name type="scientific">Chara braunii</name>
    <name type="common">Braun's stonewort</name>
    <dbReference type="NCBI Taxonomy" id="69332"/>
    <lineage>
        <taxon>Eukaryota</taxon>
        <taxon>Viridiplantae</taxon>
        <taxon>Streptophyta</taxon>
        <taxon>Charophyceae</taxon>
        <taxon>Charales</taxon>
        <taxon>Characeae</taxon>
        <taxon>Chara</taxon>
    </lineage>
</organism>
<comment type="caution">
    <text evidence="4">The sequence shown here is derived from an EMBL/GenBank/DDBJ whole genome shotgun (WGS) entry which is preliminary data.</text>
</comment>
<feature type="region of interest" description="Disordered" evidence="2">
    <location>
        <begin position="192"/>
        <end position="243"/>
    </location>
</feature>
<accession>A0A388K8S2</accession>
<dbReference type="EMBL" id="BFEA01000074">
    <property type="protein sequence ID" value="GBG66462.1"/>
    <property type="molecule type" value="Genomic_DNA"/>
</dbReference>
<dbReference type="GO" id="GO:0008270">
    <property type="term" value="F:zinc ion binding"/>
    <property type="evidence" value="ECO:0007669"/>
    <property type="project" value="UniProtKB-KW"/>
</dbReference>
<evidence type="ECO:0000313" key="5">
    <source>
        <dbReference type="Proteomes" id="UP000265515"/>
    </source>
</evidence>
<gene>
    <name evidence="4" type="ORF">CBR_g61505</name>
</gene>
<dbReference type="Pfam" id="PF00098">
    <property type="entry name" value="zf-CCHC"/>
    <property type="match status" value="1"/>
</dbReference>
<feature type="region of interest" description="Disordered" evidence="2">
    <location>
        <begin position="146"/>
        <end position="171"/>
    </location>
</feature>
<dbReference type="STRING" id="69332.A0A388K8S2"/>
<protein>
    <recommendedName>
        <fullName evidence="3">CCHC-type domain-containing protein</fullName>
    </recommendedName>
</protein>
<feature type="domain" description="CCHC-type" evidence="3">
    <location>
        <begin position="122"/>
        <end position="135"/>
    </location>
</feature>
<evidence type="ECO:0000259" key="3">
    <source>
        <dbReference type="PROSITE" id="PS50158"/>
    </source>
</evidence>
<feature type="compositionally biased region" description="Basic and acidic residues" evidence="2">
    <location>
        <begin position="196"/>
        <end position="228"/>
    </location>
</feature>
<evidence type="ECO:0000313" key="4">
    <source>
        <dbReference type="EMBL" id="GBG66462.1"/>
    </source>
</evidence>
<dbReference type="GO" id="GO:0003676">
    <property type="term" value="F:nucleic acid binding"/>
    <property type="evidence" value="ECO:0007669"/>
    <property type="project" value="InterPro"/>
</dbReference>
<keyword evidence="5" id="KW-1185">Reference proteome</keyword>
<proteinExistence type="predicted"/>
<evidence type="ECO:0000256" key="2">
    <source>
        <dbReference type="SAM" id="MobiDB-lite"/>
    </source>
</evidence>
<dbReference type="PROSITE" id="PS50158">
    <property type="entry name" value="ZF_CCHC"/>
    <property type="match status" value="1"/>
</dbReference>
<dbReference type="InterPro" id="IPR036875">
    <property type="entry name" value="Znf_CCHC_sf"/>
</dbReference>